<sequence length="203" mass="22397">MLPAAATRVTPEEYLAFDRASEISHEFVNGEIRAMTVGTLAHGVILTQVASTLVGQLRGRPCDVVSQAIRVRIPVSGNYLIPDVVVACGGTRLEDDQHDTMLNPTVVVEVLSPSTANYDRGEKANMYRRIPSLKDYLLVSQTEPFVQHYRRFGDEGLCLLRETEGLDASVELESIGCVVQMAEIYERVFPAESTEAYSTEETS</sequence>
<dbReference type="Gene3D" id="3.90.1570.10">
    <property type="entry name" value="tt1808, chain A"/>
    <property type="match status" value="1"/>
</dbReference>
<dbReference type="PANTHER" id="PTHR36558:SF1">
    <property type="entry name" value="RESTRICTION ENDONUCLEASE DOMAIN-CONTAINING PROTEIN-RELATED"/>
    <property type="match status" value="1"/>
</dbReference>
<dbReference type="EMBL" id="CADCTW010000177">
    <property type="protein sequence ID" value="CAA9353109.1"/>
    <property type="molecule type" value="Genomic_DNA"/>
</dbReference>
<reference evidence="2" key="1">
    <citation type="submission" date="2020-02" db="EMBL/GenBank/DDBJ databases">
        <authorList>
            <person name="Meier V. D."/>
        </authorList>
    </citation>
    <scope>NUCLEOTIDE SEQUENCE</scope>
    <source>
        <strain evidence="2">AVDCRST_MAG68</strain>
    </source>
</reference>
<name>A0A6J4MB46_9BACT</name>
<feature type="domain" description="Putative restriction endonuclease" evidence="1">
    <location>
        <begin position="11"/>
        <end position="171"/>
    </location>
</feature>
<proteinExistence type="predicted"/>
<dbReference type="PANTHER" id="PTHR36558">
    <property type="entry name" value="GLR1098 PROTEIN"/>
    <property type="match status" value="1"/>
</dbReference>
<dbReference type="InterPro" id="IPR008538">
    <property type="entry name" value="Uma2"/>
</dbReference>
<dbReference type="SUPFAM" id="SSF52980">
    <property type="entry name" value="Restriction endonuclease-like"/>
    <property type="match status" value="1"/>
</dbReference>
<dbReference type="InterPro" id="IPR012296">
    <property type="entry name" value="Nuclease_put_TT1808"/>
</dbReference>
<evidence type="ECO:0000259" key="1">
    <source>
        <dbReference type="Pfam" id="PF05685"/>
    </source>
</evidence>
<dbReference type="CDD" id="cd06260">
    <property type="entry name" value="DUF820-like"/>
    <property type="match status" value="1"/>
</dbReference>
<organism evidence="2">
    <name type="scientific">uncultured Gemmatimonadota bacterium</name>
    <dbReference type="NCBI Taxonomy" id="203437"/>
    <lineage>
        <taxon>Bacteria</taxon>
        <taxon>Pseudomonadati</taxon>
        <taxon>Gemmatimonadota</taxon>
        <taxon>environmental samples</taxon>
    </lineage>
</organism>
<protein>
    <recommendedName>
        <fullName evidence="1">Putative restriction endonuclease domain-containing protein</fullName>
    </recommendedName>
</protein>
<accession>A0A6J4MB46</accession>
<dbReference type="Pfam" id="PF05685">
    <property type="entry name" value="Uma2"/>
    <property type="match status" value="1"/>
</dbReference>
<dbReference type="InterPro" id="IPR011335">
    <property type="entry name" value="Restrct_endonuc-II-like"/>
</dbReference>
<dbReference type="AlphaFoldDB" id="A0A6J4MB46"/>
<evidence type="ECO:0000313" key="2">
    <source>
        <dbReference type="EMBL" id="CAA9353109.1"/>
    </source>
</evidence>
<gene>
    <name evidence="2" type="ORF">AVDCRST_MAG68-3803</name>
</gene>